<evidence type="ECO:0000256" key="2">
    <source>
        <dbReference type="ARBA" id="ARBA00009776"/>
    </source>
</evidence>
<dbReference type="FunFam" id="3.40.50.300:FF:000679">
    <property type="entry name" value="Thymidylate kinase"/>
    <property type="match status" value="1"/>
</dbReference>
<dbReference type="InterPro" id="IPR018095">
    <property type="entry name" value="Thymidylate_kin_CS"/>
</dbReference>
<dbReference type="PANTHER" id="PTHR10344">
    <property type="entry name" value="THYMIDYLATE KINASE"/>
    <property type="match status" value="1"/>
</dbReference>
<dbReference type="Pfam" id="PF02223">
    <property type="entry name" value="Thymidylate_kin"/>
    <property type="match status" value="1"/>
</dbReference>
<keyword evidence="9" id="KW-0067">ATP-binding</keyword>
<feature type="domain" description="Thymidylate kinase-like" evidence="11">
    <location>
        <begin position="64"/>
        <end position="240"/>
    </location>
</feature>
<dbReference type="CDD" id="cd01672">
    <property type="entry name" value="TMPK"/>
    <property type="match status" value="1"/>
</dbReference>
<dbReference type="RefSeq" id="XP_055868613.1">
    <property type="nucleotide sequence ID" value="XM_056012638.1"/>
</dbReference>
<evidence type="ECO:0000256" key="1">
    <source>
        <dbReference type="ARBA" id="ARBA00004992"/>
    </source>
</evidence>
<evidence type="ECO:0000256" key="9">
    <source>
        <dbReference type="ARBA" id="ARBA00022840"/>
    </source>
</evidence>
<evidence type="ECO:0000313" key="13">
    <source>
        <dbReference type="RefSeq" id="XP_055868613.1"/>
    </source>
</evidence>
<comment type="similarity">
    <text evidence="2">Belongs to the thymidylate kinase family.</text>
</comment>
<dbReference type="GO" id="GO:0005634">
    <property type="term" value="C:nucleus"/>
    <property type="evidence" value="ECO:0007669"/>
    <property type="project" value="TreeGrafter"/>
</dbReference>
<comment type="pathway">
    <text evidence="1">Pyrimidine metabolism; dTTP biosynthesis.</text>
</comment>
<dbReference type="HAMAP" id="MF_00165">
    <property type="entry name" value="Thymidylate_kinase"/>
    <property type="match status" value="1"/>
</dbReference>
<evidence type="ECO:0000256" key="3">
    <source>
        <dbReference type="ARBA" id="ARBA00012980"/>
    </source>
</evidence>
<dbReference type="SUPFAM" id="SSF52540">
    <property type="entry name" value="P-loop containing nucleoside triphosphate hydrolases"/>
    <property type="match status" value="1"/>
</dbReference>
<dbReference type="InterPro" id="IPR027417">
    <property type="entry name" value="P-loop_NTPase"/>
</dbReference>
<keyword evidence="5" id="KW-0808">Transferase</keyword>
<evidence type="ECO:0000256" key="5">
    <source>
        <dbReference type="ARBA" id="ARBA00022679"/>
    </source>
</evidence>
<dbReference type="OrthoDB" id="425602at2759"/>
<dbReference type="GO" id="GO:0005524">
    <property type="term" value="F:ATP binding"/>
    <property type="evidence" value="ECO:0007669"/>
    <property type="project" value="UniProtKB-KW"/>
</dbReference>
<keyword evidence="12" id="KW-1185">Reference proteome</keyword>
<keyword evidence="10" id="KW-0732">Signal</keyword>
<dbReference type="AlphaFoldDB" id="A0A9W2Z0Y9"/>
<evidence type="ECO:0000256" key="7">
    <source>
        <dbReference type="ARBA" id="ARBA00022741"/>
    </source>
</evidence>
<protein>
    <recommendedName>
        <fullName evidence="4">Thymidylate kinase</fullName>
        <ecNumber evidence="3">2.7.4.9</ecNumber>
    </recommendedName>
</protein>
<keyword evidence="8" id="KW-0418">Kinase</keyword>
<organism evidence="12 13">
    <name type="scientific">Biomphalaria glabrata</name>
    <name type="common">Bloodfluke planorb</name>
    <name type="synonym">Freshwater snail</name>
    <dbReference type="NCBI Taxonomy" id="6526"/>
    <lineage>
        <taxon>Eukaryota</taxon>
        <taxon>Metazoa</taxon>
        <taxon>Spiralia</taxon>
        <taxon>Lophotrochozoa</taxon>
        <taxon>Mollusca</taxon>
        <taxon>Gastropoda</taxon>
        <taxon>Heterobranchia</taxon>
        <taxon>Euthyneura</taxon>
        <taxon>Panpulmonata</taxon>
        <taxon>Hygrophila</taxon>
        <taxon>Lymnaeoidea</taxon>
        <taxon>Planorbidae</taxon>
        <taxon>Biomphalaria</taxon>
    </lineage>
</organism>
<dbReference type="GO" id="GO:0006235">
    <property type="term" value="P:dTTP biosynthetic process"/>
    <property type="evidence" value="ECO:0007669"/>
    <property type="project" value="TreeGrafter"/>
</dbReference>
<dbReference type="GO" id="GO:0004550">
    <property type="term" value="F:nucleoside diphosphate kinase activity"/>
    <property type="evidence" value="ECO:0007669"/>
    <property type="project" value="TreeGrafter"/>
</dbReference>
<feature type="chain" id="PRO_5040808923" description="Thymidylate kinase" evidence="10">
    <location>
        <begin position="18"/>
        <end position="266"/>
    </location>
</feature>
<dbReference type="GO" id="GO:0005829">
    <property type="term" value="C:cytosol"/>
    <property type="evidence" value="ECO:0007669"/>
    <property type="project" value="TreeGrafter"/>
</dbReference>
<evidence type="ECO:0000313" key="12">
    <source>
        <dbReference type="Proteomes" id="UP001165740"/>
    </source>
</evidence>
<dbReference type="PROSITE" id="PS01331">
    <property type="entry name" value="THYMIDYLATE_KINASE"/>
    <property type="match status" value="1"/>
</dbReference>
<proteinExistence type="inferred from homology"/>
<dbReference type="InterPro" id="IPR039430">
    <property type="entry name" value="Thymidylate_kin-like_dom"/>
</dbReference>
<feature type="signal peptide" evidence="10">
    <location>
        <begin position="1"/>
        <end position="17"/>
    </location>
</feature>
<reference evidence="13" key="1">
    <citation type="submission" date="2025-08" db="UniProtKB">
        <authorList>
            <consortium name="RefSeq"/>
        </authorList>
    </citation>
    <scope>IDENTIFICATION</scope>
</reference>
<evidence type="ECO:0000259" key="11">
    <source>
        <dbReference type="Pfam" id="PF02223"/>
    </source>
</evidence>
<keyword evidence="6" id="KW-0545">Nucleotide biosynthesis</keyword>
<dbReference type="GeneID" id="106077767"/>
<dbReference type="Gene3D" id="3.40.50.300">
    <property type="entry name" value="P-loop containing nucleotide triphosphate hydrolases"/>
    <property type="match status" value="1"/>
</dbReference>
<dbReference type="GO" id="GO:0004798">
    <property type="term" value="F:dTMP kinase activity"/>
    <property type="evidence" value="ECO:0007669"/>
    <property type="project" value="UniProtKB-EC"/>
</dbReference>
<dbReference type="OMA" id="FLANAPW"/>
<sequence>MSFCFLALLLLCVETRSLVRVSLLCFLPQYWIVQILSSHKVFINYQNTIRMKVSTTPRGSLIVFEGCDRSGKTTQCAKLVESLQAQGEEVKLMKFPDRTTTIGTLINNYLQMSQELDDRVVHLLFSANRWEAIESMKKTLKAGTTLIVDRYAFSGIAYSAAKGLDLEWCRSPDIGLIKPDKVIYLSVNEQIMSERANYGNERYEKIDFQKRVHNIFLQLQEPYWQNVSADGSIDVIHKEINTIVSETIRDSKVKPLLKLWTDGEIL</sequence>
<dbReference type="InterPro" id="IPR018094">
    <property type="entry name" value="Thymidylate_kinase"/>
</dbReference>
<evidence type="ECO:0000256" key="6">
    <source>
        <dbReference type="ARBA" id="ARBA00022727"/>
    </source>
</evidence>
<dbReference type="EC" id="2.7.4.9" evidence="3"/>
<dbReference type="NCBIfam" id="TIGR00041">
    <property type="entry name" value="DTMP_kinase"/>
    <property type="match status" value="1"/>
</dbReference>
<gene>
    <name evidence="13" type="primary">LOC106077767</name>
</gene>
<dbReference type="Proteomes" id="UP001165740">
    <property type="component" value="Chromosome 15"/>
</dbReference>
<dbReference type="GO" id="GO:0006233">
    <property type="term" value="P:dTDP biosynthetic process"/>
    <property type="evidence" value="ECO:0007669"/>
    <property type="project" value="InterPro"/>
</dbReference>
<accession>A0A9W2Z0Y9</accession>
<dbReference type="GO" id="GO:0006227">
    <property type="term" value="P:dUDP biosynthetic process"/>
    <property type="evidence" value="ECO:0007669"/>
    <property type="project" value="TreeGrafter"/>
</dbReference>
<name>A0A9W2Z0Y9_BIOGL</name>
<dbReference type="PANTHER" id="PTHR10344:SF1">
    <property type="entry name" value="THYMIDYLATE KINASE"/>
    <property type="match status" value="1"/>
</dbReference>
<evidence type="ECO:0000256" key="4">
    <source>
        <dbReference type="ARBA" id="ARBA00017144"/>
    </source>
</evidence>
<evidence type="ECO:0000256" key="10">
    <source>
        <dbReference type="SAM" id="SignalP"/>
    </source>
</evidence>
<dbReference type="GO" id="GO:0005739">
    <property type="term" value="C:mitochondrion"/>
    <property type="evidence" value="ECO:0007669"/>
    <property type="project" value="TreeGrafter"/>
</dbReference>
<evidence type="ECO:0000256" key="8">
    <source>
        <dbReference type="ARBA" id="ARBA00022777"/>
    </source>
</evidence>
<keyword evidence="7" id="KW-0547">Nucleotide-binding</keyword>